<feature type="signal peptide" evidence="1">
    <location>
        <begin position="1"/>
        <end position="19"/>
    </location>
</feature>
<dbReference type="InterPro" id="IPR018391">
    <property type="entry name" value="PQQ_b-propeller_rpt"/>
</dbReference>
<dbReference type="Gene3D" id="2.120.10.70">
    <property type="entry name" value="Fucose-specific lectin"/>
    <property type="match status" value="2"/>
</dbReference>
<dbReference type="RefSeq" id="WP_338201288.1">
    <property type="nucleotide sequence ID" value="NZ_JAEKNR010000105.1"/>
</dbReference>
<evidence type="ECO:0000313" key="5">
    <source>
        <dbReference type="Proteomes" id="UP000612893"/>
    </source>
</evidence>
<dbReference type="InterPro" id="IPR002372">
    <property type="entry name" value="PQQ_rpt_dom"/>
</dbReference>
<dbReference type="SUPFAM" id="SSF50998">
    <property type="entry name" value="Quinoprotein alcohol dehydrogenase-like"/>
    <property type="match status" value="1"/>
</dbReference>
<dbReference type="SMART" id="SM00564">
    <property type="entry name" value="PQQ"/>
    <property type="match status" value="2"/>
</dbReference>
<accession>A0A934K9T7</accession>
<dbReference type="AlphaFoldDB" id="A0A934K9T7"/>
<comment type="caution">
    <text evidence="4">The sequence shown here is derived from an EMBL/GenBank/DDBJ whole genome shotgun (WGS) entry which is preliminary data.</text>
</comment>
<dbReference type="InterPro" id="IPR058502">
    <property type="entry name" value="PLL-like_beta-prop"/>
</dbReference>
<reference evidence="4" key="1">
    <citation type="submission" date="2020-10" db="EMBL/GenBank/DDBJ databases">
        <title>Ca. Dormibacterota MAGs.</title>
        <authorList>
            <person name="Montgomery K."/>
        </authorList>
    </citation>
    <scope>NUCLEOTIDE SEQUENCE [LARGE SCALE GENOMIC DNA]</scope>
    <source>
        <strain evidence="4">SC8812_S17_10</strain>
    </source>
</reference>
<dbReference type="SUPFAM" id="SSF89372">
    <property type="entry name" value="Fucose-specific lectin"/>
    <property type="match status" value="2"/>
</dbReference>
<dbReference type="InterPro" id="IPR015943">
    <property type="entry name" value="WD40/YVTN_repeat-like_dom_sf"/>
</dbReference>
<dbReference type="CDD" id="cd22954">
    <property type="entry name" value="PLL_lectin"/>
    <property type="match status" value="1"/>
</dbReference>
<sequence length="747" mass="76874">MRVLRMAAAVLLLAAPVWAPPAAASSAPHVTPSVRASSGTAWTTYHANNQRTGNDPAAPSFAGTTGPLAQWSAGLDGKVYAEPLALGRLIFVATENDTVYALDEDTGSARWSRHLGTPAVRSQVAGGCGNIDPIGITGTPVIDPTGGVLYAAGLIGSPFKYQLWAVRISDGALLSTRDLTPPGLNPAFQQERGALALGNRTVYVPFGGWAGDCTPYHPWVLGVPTAGGNLLTYQPQTGGQQGGGIWAPSGEALDSAGNLYLETGNGFSSPSSPCPTTYGQWDHGDGVLKLSPSLVEQSFFAPSNWCRLNGTDQDLGSVAPLLLPDGTLFASGKSGQGWLLSSSSLGGFNSPLFGAQVDSCHTSSSVFGGFAYAAPFVFVPCDGVGLVALRVDSANHRFSAGWSAGGFSPGPPIVAGGLVWSVSRNGGRLAGFDQATGQIKVQVSVGSASRFVTPTSADGWIVVPTDAGVEAFQFGVSPSLTSGWQTVGGTLASAPDSATWGGGHVDVFARGTDAGLWTNSRDGGRWSGWAPLGGIVQSGSGPGAVSWGPGRLDVFVRGSDDALWHRWYDGGSWSGWESLGGVLTSGPDAASWTAGRLDVFVRGTDSGLWHRWFDGGSWSGWEPLGGSLNSDPSATSWGPGRLDVFARSPNNQLIHRWWSGAWGSETLPLAVSSGPDAASPGPGLLDVFGLGTASAVWGTAFTGSGWTAWHALGGTGTSDPSAASPSPGTFDLFVRGTDQSMYQATGR</sequence>
<evidence type="ECO:0000256" key="1">
    <source>
        <dbReference type="SAM" id="SignalP"/>
    </source>
</evidence>
<dbReference type="EMBL" id="JAEKNR010000105">
    <property type="protein sequence ID" value="MBJ7598358.1"/>
    <property type="molecule type" value="Genomic_DNA"/>
</dbReference>
<feature type="domain" description="PLL-like beta propeller" evidence="3">
    <location>
        <begin position="481"/>
        <end position="714"/>
    </location>
</feature>
<evidence type="ECO:0000259" key="3">
    <source>
        <dbReference type="Pfam" id="PF26607"/>
    </source>
</evidence>
<dbReference type="Proteomes" id="UP000612893">
    <property type="component" value="Unassembled WGS sequence"/>
</dbReference>
<protein>
    <submittedName>
        <fullName evidence="4">PQQ-binding-like beta-propeller repeat protein</fullName>
    </submittedName>
</protein>
<feature type="domain" description="Pyrrolo-quinoline quinone repeat" evidence="2">
    <location>
        <begin position="71"/>
        <end position="182"/>
    </location>
</feature>
<feature type="chain" id="PRO_5037665835" evidence="1">
    <location>
        <begin position="20"/>
        <end position="747"/>
    </location>
</feature>
<name>A0A934K9T7_9BACT</name>
<organism evidence="4 5">
    <name type="scientific">Candidatus Nephthysia bennettiae</name>
    <dbReference type="NCBI Taxonomy" id="3127016"/>
    <lineage>
        <taxon>Bacteria</taxon>
        <taxon>Bacillati</taxon>
        <taxon>Candidatus Dormiibacterota</taxon>
        <taxon>Candidatus Dormibacteria</taxon>
        <taxon>Candidatus Dormibacterales</taxon>
        <taxon>Candidatus Dormibacteraceae</taxon>
        <taxon>Candidatus Nephthysia</taxon>
    </lineage>
</organism>
<dbReference type="Pfam" id="PF13360">
    <property type="entry name" value="PQQ_2"/>
    <property type="match status" value="1"/>
</dbReference>
<keyword evidence="1" id="KW-0732">Signal</keyword>
<gene>
    <name evidence="4" type="ORF">JF922_09775</name>
</gene>
<evidence type="ECO:0000259" key="2">
    <source>
        <dbReference type="Pfam" id="PF13360"/>
    </source>
</evidence>
<dbReference type="InterPro" id="IPR011047">
    <property type="entry name" value="Quinoprotein_ADH-like_sf"/>
</dbReference>
<dbReference type="Gene3D" id="2.130.10.10">
    <property type="entry name" value="YVTN repeat-like/Quinoprotein amine dehydrogenase"/>
    <property type="match status" value="1"/>
</dbReference>
<keyword evidence="5" id="KW-1185">Reference proteome</keyword>
<proteinExistence type="predicted"/>
<dbReference type="Pfam" id="PF26607">
    <property type="entry name" value="DUF8189"/>
    <property type="match status" value="1"/>
</dbReference>
<evidence type="ECO:0000313" key="4">
    <source>
        <dbReference type="EMBL" id="MBJ7598358.1"/>
    </source>
</evidence>